<dbReference type="SUPFAM" id="SSF51445">
    <property type="entry name" value="(Trans)glycosidases"/>
    <property type="match status" value="1"/>
</dbReference>
<dbReference type="PANTHER" id="PTHR36183:SF2">
    <property type="entry name" value="BETA-GLUCURONIDASE C-TERMINAL DOMAIN-CONTAINING PROTEIN"/>
    <property type="match status" value="1"/>
</dbReference>
<organism evidence="2 3">
    <name type="scientific">[Torrubiella] hemipterigena</name>
    <dbReference type="NCBI Taxonomy" id="1531966"/>
    <lineage>
        <taxon>Eukaryota</taxon>
        <taxon>Fungi</taxon>
        <taxon>Dikarya</taxon>
        <taxon>Ascomycota</taxon>
        <taxon>Pezizomycotina</taxon>
        <taxon>Sordariomycetes</taxon>
        <taxon>Hypocreomycetidae</taxon>
        <taxon>Hypocreales</taxon>
        <taxon>Clavicipitaceae</taxon>
        <taxon>Clavicipitaceae incertae sedis</taxon>
        <taxon>'Torrubiella' clade</taxon>
    </lineage>
</organism>
<sequence length="542" mass="58535">MKLAATTSIAVGAGMAVADAIQLQLPASSGAAGQPFDGYVSYSIEFSSFPDFAGNASNPNLFSYNLINNLGKVMGTNPYIRVGGNTQDYALYDANQKEALVGIYNISRSPDYPTTITIGKAYFESYRTWPGVKLSHGFNLGLGATKPEGWTTLQQTAPIACEALSHDNLYTWEYGNEPDLYSTSSQGPVRPKDWNEATYVEQWQNGTNKIRELVQKACPKLADPTFMAPSFAGVGSHLNGPKTFKAGLDDNNDIALFSTHNYISGAGSPGVTLQGTLMNHTRTKASVNVHVNEYNQIHAITGDKTPPLMFGECNSLYNQGRPGLSNTFGAALWGIDFNLYSASVGFKRVHMHMGTNYRYQAWQPVETDLASIGTKAPYYGSMAVAAMLRNSASHPVSIGTLALPNDAESGYTAHFTSGSKTGKLARVMIINMRGYNSTVDGAGLDPLPKPPTRQVRTYSFQVHDAAAEGQVVQIQRLLANGSDAITGITYDGWSYNRELDMGKPVRLHNVTIGETTTVKNGWVTVDVVDSSAALLSFTKKCT</sequence>
<dbReference type="Proteomes" id="UP000039046">
    <property type="component" value="Unassembled WGS sequence"/>
</dbReference>
<name>A0A0A1T121_9HYPO</name>
<feature type="domain" description="Beta-glucuronidase C-terminal" evidence="1">
    <location>
        <begin position="421"/>
        <end position="534"/>
    </location>
</feature>
<proteinExistence type="predicted"/>
<dbReference type="EMBL" id="CDHN01000001">
    <property type="protein sequence ID" value="CEJ79815.1"/>
    <property type="molecule type" value="Genomic_DNA"/>
</dbReference>
<gene>
    <name evidence="2" type="ORF">VHEMI00032</name>
</gene>
<dbReference type="Gene3D" id="3.20.20.80">
    <property type="entry name" value="Glycosidases"/>
    <property type="match status" value="1"/>
</dbReference>
<dbReference type="InterPro" id="IPR017853">
    <property type="entry name" value="GH"/>
</dbReference>
<accession>A0A0A1T121</accession>
<dbReference type="AlphaFoldDB" id="A0A0A1T121"/>
<keyword evidence="3" id="KW-1185">Reference proteome</keyword>
<evidence type="ECO:0000313" key="2">
    <source>
        <dbReference type="EMBL" id="CEJ79815.1"/>
    </source>
</evidence>
<dbReference type="Pfam" id="PF16862">
    <property type="entry name" value="Glyco_hydro_79C"/>
    <property type="match status" value="1"/>
</dbReference>
<dbReference type="InterPro" id="IPR052974">
    <property type="entry name" value="GH79_Enzymes"/>
</dbReference>
<dbReference type="HOGENOM" id="CLU_022148_0_0_1"/>
<dbReference type="InterPro" id="IPR031728">
    <property type="entry name" value="GlcAase_C"/>
</dbReference>
<reference evidence="2 3" key="1">
    <citation type="journal article" date="2015" name="Genome Announc.">
        <title>Draft Genome Sequence and Gene Annotation of the Entomopathogenic Fungus Verticillium hemipterigenum.</title>
        <authorList>
            <person name="Horn F."/>
            <person name="Habel A."/>
            <person name="Scharf D.H."/>
            <person name="Dworschak J."/>
            <person name="Brakhage A.A."/>
            <person name="Guthke R."/>
            <person name="Hertweck C."/>
            <person name="Linde J."/>
        </authorList>
    </citation>
    <scope>NUCLEOTIDE SEQUENCE [LARGE SCALE GENOMIC DNA]</scope>
</reference>
<evidence type="ECO:0000313" key="3">
    <source>
        <dbReference type="Proteomes" id="UP000039046"/>
    </source>
</evidence>
<protein>
    <recommendedName>
        <fullName evidence="1">Beta-glucuronidase C-terminal domain-containing protein</fullName>
    </recommendedName>
</protein>
<dbReference type="PANTHER" id="PTHR36183">
    <property type="entry name" value="BETA-GLUCURONIDASE"/>
    <property type="match status" value="1"/>
</dbReference>
<dbReference type="OrthoDB" id="2796951at2759"/>
<evidence type="ECO:0000259" key="1">
    <source>
        <dbReference type="Pfam" id="PF16862"/>
    </source>
</evidence>